<dbReference type="FunFam" id="1.10.30.10:FF:000048">
    <property type="entry name" value="Putative SWI/SNF-related matrix-associated actin-dependent regulator chromatin subfamily E member"/>
    <property type="match status" value="1"/>
</dbReference>
<keyword evidence="6" id="KW-1185">Reference proteome</keyword>
<organism evidence="5 6">
    <name type="scientific">Orchesella cincta</name>
    <name type="common">Springtail</name>
    <name type="synonym">Podura cincta</name>
    <dbReference type="NCBI Taxonomy" id="48709"/>
    <lineage>
        <taxon>Eukaryota</taxon>
        <taxon>Metazoa</taxon>
        <taxon>Ecdysozoa</taxon>
        <taxon>Arthropoda</taxon>
        <taxon>Hexapoda</taxon>
        <taxon>Collembola</taxon>
        <taxon>Entomobryomorpha</taxon>
        <taxon>Entomobryoidea</taxon>
        <taxon>Orchesellidae</taxon>
        <taxon>Orchesellinae</taxon>
        <taxon>Orchesella</taxon>
    </lineage>
</organism>
<dbReference type="OMA" id="CNTARTE"/>
<dbReference type="Gene3D" id="1.10.30.10">
    <property type="entry name" value="High mobility group box domain"/>
    <property type="match status" value="1"/>
</dbReference>
<dbReference type="OrthoDB" id="30931at2759"/>
<evidence type="ECO:0000256" key="3">
    <source>
        <dbReference type="SAM" id="MobiDB-lite"/>
    </source>
</evidence>
<dbReference type="GO" id="GO:0016922">
    <property type="term" value="F:nuclear receptor binding"/>
    <property type="evidence" value="ECO:0007669"/>
    <property type="project" value="TreeGrafter"/>
</dbReference>
<feature type="compositionally biased region" description="Low complexity" evidence="3">
    <location>
        <begin position="374"/>
        <end position="384"/>
    </location>
</feature>
<keyword evidence="2" id="KW-0175">Coiled coil</keyword>
<feature type="compositionally biased region" description="Acidic residues" evidence="3">
    <location>
        <begin position="165"/>
        <end position="175"/>
    </location>
</feature>
<dbReference type="GO" id="GO:0045892">
    <property type="term" value="P:negative regulation of DNA-templated transcription"/>
    <property type="evidence" value="ECO:0007669"/>
    <property type="project" value="TreeGrafter"/>
</dbReference>
<feature type="compositionally biased region" description="Low complexity" evidence="3">
    <location>
        <begin position="819"/>
        <end position="831"/>
    </location>
</feature>
<sequence>RLRASAGGGGSAASAKDSASSPFVQTSHSHPAFNPQKLGSKGFTDGKLPKPPKAPEKPLMAYMRYSRRVWDQVKADNPDLKLWEIGKIIGQMWRDLPELDKQEFVAEYEAEKVEYDRALKHFHSSPAYQAYIQAKAKAQQELSENSERSASAKQSAAERRIEIQPAEDEDEQDDMFSEKHKAHSRYLRNHRLINEIFSDTIVPDIRSVVTTARMQVLKRQVQSLTMHQKKLESELQQIEEKFEAKKRRFMESSESFTDELKKHCKRAVDEDTFQKLVDKQYEVLKKEFEERAKSLPPPPPPVQQQPPPPAAKGAAAVGIDDKKDSEEDIGGTKTKDGEQMSPNEGDKKGDISKTSAISINTQSALPPEPTEHISPTPTTTASATLVEADKPVETEATQLESLETTPTTISMVPPPPTISEAEIQHHAPPPPPVEQPMSQFPAPMPTPPPPPMESESLVPPSLSNQQQLPPPPVLFQAPPIIHPAQEEENPDDSSLQIPNLQQEQPQEALVMPALVGGASIPPLPQQEEALAMGPQPPHEQIQMPEQISNPVEQAQPPPEVEPMDIDPPVLHSVNEDEQAMAVTAGKDENIPAIDDMSHADLPPHPMQLEEEPLPPNVELIAPQAPPPPMVAAEEQPPPPLETSAGLDLPPPQLETQEPLAMPPIAELAPQQPQPPLPPASAPELSLPPPPMEEQAPPPTAAPLLLAPAPDRIELNLTDSYEPPPPLIQQQEEANLGVDVETHEPLSEMPPKVDLEDTNEPLPPVIHEQQYQQSPPPPPVMEEPETELVSGELPPQHYDAPPPTIAQVEEELEAPPPPIVQQEEAVQPQEPQ</sequence>
<dbReference type="PANTHER" id="PTHR46232:SF1">
    <property type="entry name" value="SWI_SNF-RELATED MATRIX-ASSOCIATED ACTIN-DEPENDENT REGULATOR OF CHROMATIN SUBFAMILY E MEMBER 1"/>
    <property type="match status" value="1"/>
</dbReference>
<gene>
    <name evidence="5" type="ORF">Ocin01_07690</name>
</gene>
<dbReference type="InterPro" id="IPR009071">
    <property type="entry name" value="HMG_box_dom"/>
</dbReference>
<dbReference type="SUPFAM" id="SSF47095">
    <property type="entry name" value="HMG-box"/>
    <property type="match status" value="1"/>
</dbReference>
<feature type="compositionally biased region" description="Gly residues" evidence="3">
    <location>
        <begin position="1"/>
        <end position="11"/>
    </location>
</feature>
<evidence type="ECO:0000313" key="6">
    <source>
        <dbReference type="Proteomes" id="UP000094527"/>
    </source>
</evidence>
<dbReference type="AlphaFoldDB" id="A0A1D2N184"/>
<dbReference type="GO" id="GO:0016514">
    <property type="term" value="C:SWI/SNF complex"/>
    <property type="evidence" value="ECO:0007669"/>
    <property type="project" value="TreeGrafter"/>
</dbReference>
<dbReference type="Proteomes" id="UP000094527">
    <property type="component" value="Unassembled WGS sequence"/>
</dbReference>
<feature type="compositionally biased region" description="Basic and acidic residues" evidence="3">
    <location>
        <begin position="739"/>
        <end position="754"/>
    </location>
</feature>
<feature type="compositionally biased region" description="Polar residues" evidence="3">
    <location>
        <begin position="352"/>
        <end position="364"/>
    </location>
</feature>
<feature type="coiled-coil region" evidence="2">
    <location>
        <begin position="214"/>
        <end position="248"/>
    </location>
</feature>
<feature type="DNA-binding region" description="HMG box" evidence="1">
    <location>
        <begin position="55"/>
        <end position="123"/>
    </location>
</feature>
<feature type="compositionally biased region" description="Basic and acidic residues" evidence="3">
    <location>
        <begin position="333"/>
        <end position="351"/>
    </location>
</feature>
<accession>A0A1D2N184</accession>
<comment type="caution">
    <text evidence="5">The sequence shown here is derived from an EMBL/GenBank/DDBJ whole genome shotgun (WGS) entry which is preliminary data.</text>
</comment>
<feature type="domain" description="HMG box" evidence="4">
    <location>
        <begin position="55"/>
        <end position="123"/>
    </location>
</feature>
<feature type="compositionally biased region" description="Pro residues" evidence="3">
    <location>
        <begin position="671"/>
        <end position="700"/>
    </location>
</feature>
<dbReference type="PROSITE" id="PS50118">
    <property type="entry name" value="HMG_BOX_2"/>
    <property type="match status" value="1"/>
</dbReference>
<feature type="compositionally biased region" description="Pro residues" evidence="3">
    <location>
        <begin position="442"/>
        <end position="452"/>
    </location>
</feature>
<dbReference type="EMBL" id="LJIJ01000305">
    <property type="protein sequence ID" value="ODM98990.1"/>
    <property type="molecule type" value="Genomic_DNA"/>
</dbReference>
<dbReference type="PANTHER" id="PTHR46232">
    <property type="entry name" value="SMARCE1 REGULATOR OF CHROMATIN"/>
    <property type="match status" value="1"/>
</dbReference>
<keyword evidence="1" id="KW-0539">Nucleus</keyword>
<dbReference type="GO" id="GO:0031492">
    <property type="term" value="F:nucleosomal DNA binding"/>
    <property type="evidence" value="ECO:0007669"/>
    <property type="project" value="TreeGrafter"/>
</dbReference>
<dbReference type="STRING" id="48709.A0A1D2N184"/>
<evidence type="ECO:0000259" key="4">
    <source>
        <dbReference type="PROSITE" id="PS50118"/>
    </source>
</evidence>
<feature type="compositionally biased region" description="Pro residues" evidence="3">
    <location>
        <begin position="295"/>
        <end position="310"/>
    </location>
</feature>
<evidence type="ECO:0000256" key="1">
    <source>
        <dbReference type="PROSITE-ProRule" id="PRU00267"/>
    </source>
</evidence>
<feature type="compositionally biased region" description="Polar residues" evidence="3">
    <location>
        <begin position="395"/>
        <end position="410"/>
    </location>
</feature>
<dbReference type="SMART" id="SM00398">
    <property type="entry name" value="HMG"/>
    <property type="match status" value="1"/>
</dbReference>
<reference evidence="5 6" key="1">
    <citation type="journal article" date="2016" name="Genome Biol. Evol.">
        <title>Gene Family Evolution Reflects Adaptation to Soil Environmental Stressors in the Genome of the Collembolan Orchesella cincta.</title>
        <authorList>
            <person name="Faddeeva-Vakhrusheva A."/>
            <person name="Derks M.F."/>
            <person name="Anvar S.Y."/>
            <person name="Agamennone V."/>
            <person name="Suring W."/>
            <person name="Smit S."/>
            <person name="van Straalen N.M."/>
            <person name="Roelofs D."/>
        </authorList>
    </citation>
    <scope>NUCLEOTIDE SEQUENCE [LARGE SCALE GENOMIC DNA]</scope>
    <source>
        <tissue evidence="5">Mixed pool</tissue>
    </source>
</reference>
<dbReference type="Pfam" id="PF00505">
    <property type="entry name" value="HMG_box"/>
    <property type="match status" value="1"/>
</dbReference>
<feature type="compositionally biased region" description="Low complexity" evidence="3">
    <location>
        <begin position="12"/>
        <end position="21"/>
    </location>
</feature>
<keyword evidence="1" id="KW-0238">DNA-binding</keyword>
<feature type="non-terminal residue" evidence="5">
    <location>
        <position position="1"/>
    </location>
</feature>
<feature type="region of interest" description="Disordered" evidence="3">
    <location>
        <begin position="550"/>
        <end position="569"/>
    </location>
</feature>
<name>A0A1D2N184_ORCCI</name>
<evidence type="ECO:0000313" key="5">
    <source>
        <dbReference type="EMBL" id="ODM98990.1"/>
    </source>
</evidence>
<dbReference type="InterPro" id="IPR036910">
    <property type="entry name" value="HMG_box_dom_sf"/>
</dbReference>
<feature type="compositionally biased region" description="Low complexity" evidence="3">
    <location>
        <begin position="453"/>
        <end position="467"/>
    </location>
</feature>
<evidence type="ECO:0000256" key="2">
    <source>
        <dbReference type="SAM" id="Coils"/>
    </source>
</evidence>
<protein>
    <submittedName>
        <fullName evidence="5">SWI/SNF-related matrix-associated actin-dependent regulator of chromatin subfamily E member 1</fullName>
    </submittedName>
</protein>
<proteinExistence type="predicted"/>
<feature type="region of interest" description="Disordered" evidence="3">
    <location>
        <begin position="1"/>
        <end position="57"/>
    </location>
</feature>
<feature type="region of interest" description="Disordered" evidence="3">
    <location>
        <begin position="290"/>
        <end position="496"/>
    </location>
</feature>
<dbReference type="CDD" id="cd21983">
    <property type="entry name" value="HMG-box_SMARCE1"/>
    <property type="match status" value="1"/>
</dbReference>
<feature type="compositionally biased region" description="Low complexity" evidence="3">
    <location>
        <begin position="653"/>
        <end position="670"/>
    </location>
</feature>
<feature type="compositionally biased region" description="Pro residues" evidence="3">
    <location>
        <begin position="623"/>
        <end position="640"/>
    </location>
</feature>
<feature type="region of interest" description="Disordered" evidence="3">
    <location>
        <begin position="139"/>
        <end position="176"/>
    </location>
</feature>
<feature type="region of interest" description="Disordered" evidence="3">
    <location>
        <begin position="576"/>
        <end position="831"/>
    </location>
</feature>